<evidence type="ECO:0000313" key="7">
    <source>
        <dbReference type="EMBL" id="TQF68616.1"/>
    </source>
</evidence>
<name>A0A541B8H9_9NOCA</name>
<keyword evidence="5" id="KW-0443">Lipid metabolism</keyword>
<dbReference type="RefSeq" id="WP_142099745.1">
    <property type="nucleotide sequence ID" value="NZ_VIGH01000005.1"/>
</dbReference>
<dbReference type="InterPro" id="IPR029063">
    <property type="entry name" value="SAM-dependent_MTases_sf"/>
</dbReference>
<dbReference type="InterPro" id="IPR003333">
    <property type="entry name" value="CMAS"/>
</dbReference>
<protein>
    <submittedName>
        <fullName evidence="7">Class I SAM-dependent methyltransferase</fullName>
    </submittedName>
</protein>
<keyword evidence="8" id="KW-1185">Reference proteome</keyword>
<dbReference type="GO" id="GO:0008168">
    <property type="term" value="F:methyltransferase activity"/>
    <property type="evidence" value="ECO:0007669"/>
    <property type="project" value="UniProtKB-KW"/>
</dbReference>
<dbReference type="Gene3D" id="3.40.50.150">
    <property type="entry name" value="Vaccinia Virus protein VP39"/>
    <property type="match status" value="1"/>
</dbReference>
<comment type="similarity">
    <text evidence="1">Belongs to the CFA/CMAS family.</text>
</comment>
<organism evidence="7 8">
    <name type="scientific">Rhodococcus spelaei</name>
    <dbReference type="NCBI Taxonomy" id="2546320"/>
    <lineage>
        <taxon>Bacteria</taxon>
        <taxon>Bacillati</taxon>
        <taxon>Actinomycetota</taxon>
        <taxon>Actinomycetes</taxon>
        <taxon>Mycobacteriales</taxon>
        <taxon>Nocardiaceae</taxon>
        <taxon>Rhodococcus</taxon>
    </lineage>
</organism>
<evidence type="ECO:0000256" key="3">
    <source>
        <dbReference type="ARBA" id="ARBA00022679"/>
    </source>
</evidence>
<dbReference type="InterPro" id="IPR050723">
    <property type="entry name" value="CFA/CMAS"/>
</dbReference>
<evidence type="ECO:0000256" key="1">
    <source>
        <dbReference type="ARBA" id="ARBA00010815"/>
    </source>
</evidence>
<keyword evidence="4" id="KW-0949">S-adenosyl-L-methionine</keyword>
<evidence type="ECO:0000256" key="4">
    <source>
        <dbReference type="ARBA" id="ARBA00022691"/>
    </source>
</evidence>
<proteinExistence type="inferred from homology"/>
<dbReference type="SMART" id="SM00828">
    <property type="entry name" value="PKS_MT"/>
    <property type="match status" value="1"/>
</dbReference>
<evidence type="ECO:0000256" key="5">
    <source>
        <dbReference type="ARBA" id="ARBA00023098"/>
    </source>
</evidence>
<dbReference type="CDD" id="cd02440">
    <property type="entry name" value="AdoMet_MTases"/>
    <property type="match status" value="1"/>
</dbReference>
<evidence type="ECO:0000313" key="8">
    <source>
        <dbReference type="Proteomes" id="UP000316256"/>
    </source>
</evidence>
<gene>
    <name evidence="7" type="ORF">FK531_12420</name>
</gene>
<feature type="domain" description="Polyketide synthase-like methyltransferase" evidence="6">
    <location>
        <begin position="153"/>
        <end position="392"/>
    </location>
</feature>
<comment type="caution">
    <text evidence="7">The sequence shown here is derived from an EMBL/GenBank/DDBJ whole genome shotgun (WGS) entry which is preliminary data.</text>
</comment>
<dbReference type="GO" id="GO:0032259">
    <property type="term" value="P:methylation"/>
    <property type="evidence" value="ECO:0007669"/>
    <property type="project" value="UniProtKB-KW"/>
</dbReference>
<evidence type="ECO:0000256" key="2">
    <source>
        <dbReference type="ARBA" id="ARBA00022603"/>
    </source>
</evidence>
<dbReference type="Pfam" id="PF02353">
    <property type="entry name" value="CMAS"/>
    <property type="match status" value="1"/>
</dbReference>
<keyword evidence="2 7" id="KW-0489">Methyltransferase</keyword>
<keyword evidence="3 7" id="KW-0808">Transferase</keyword>
<dbReference type="OrthoDB" id="9782855at2"/>
<dbReference type="PANTHER" id="PTHR43667:SF1">
    <property type="entry name" value="CYCLOPROPANE-FATTY-ACYL-PHOSPHOLIPID SYNTHASE"/>
    <property type="match status" value="1"/>
</dbReference>
<reference evidence="7 8" key="1">
    <citation type="submission" date="2019-06" db="EMBL/GenBank/DDBJ databases">
        <title>Rhodococcus spaelei sp. nov., isolated from a cave.</title>
        <authorList>
            <person name="Lee S.D."/>
        </authorList>
    </citation>
    <scope>NUCLEOTIDE SEQUENCE [LARGE SCALE GENOMIC DNA]</scope>
    <source>
        <strain evidence="7 8">C9-5</strain>
    </source>
</reference>
<accession>A0A541B8H9</accession>
<dbReference type="GO" id="GO:0008610">
    <property type="term" value="P:lipid biosynthetic process"/>
    <property type="evidence" value="ECO:0007669"/>
    <property type="project" value="InterPro"/>
</dbReference>
<dbReference type="SUPFAM" id="SSF53335">
    <property type="entry name" value="S-adenosyl-L-methionine-dependent methyltransferases"/>
    <property type="match status" value="1"/>
</dbReference>
<dbReference type="InterPro" id="IPR020803">
    <property type="entry name" value="MeTfrase_dom"/>
</dbReference>
<sequence>MKPAAPQVLSVFEAVAGSSLPVRVRCWDGSTAGPPSAPVAVVFRRRRALRRILWSPNELGLARAYVSGDLDVEGDLFALLDGPDVIEKVARKDLGALGRHAMARSATTFLRLGAFGPPPRPPALEVVRRRGAKHSKERDAAVVSHHYDVGNDFYRLILGPSMVYSCAYWARGEAGSLEDAQYDKLDLVCRKLGLRPGMRLLDVGCGWGSMAIHAARHYGVSVVGVTISHEQVDLARARVGEAGVADRVEIRLQDYRDVHDGPYDAISSIGMSEHVGDSQLNTYAADMMALLRPGGRLLNHAISSVAPLEDSAHSSPTFTDRYIFPDGELLPLSRVLDGLEHGGFEIRDCEGLREHYALTLRQWVANLQRSWDEAVRLVGSPRARTWLLYLTASALAFERGRIGVNQVLAVRQGERGVSGLPRTRGEWLGPDDSG</sequence>
<dbReference type="EMBL" id="VIGH01000005">
    <property type="protein sequence ID" value="TQF68616.1"/>
    <property type="molecule type" value="Genomic_DNA"/>
</dbReference>
<dbReference type="PANTHER" id="PTHR43667">
    <property type="entry name" value="CYCLOPROPANE-FATTY-ACYL-PHOSPHOLIPID SYNTHASE"/>
    <property type="match status" value="1"/>
</dbReference>
<dbReference type="Proteomes" id="UP000316256">
    <property type="component" value="Unassembled WGS sequence"/>
</dbReference>
<dbReference type="AlphaFoldDB" id="A0A541B8H9"/>
<evidence type="ECO:0000259" key="6">
    <source>
        <dbReference type="SMART" id="SM00828"/>
    </source>
</evidence>
<dbReference type="PIRSF" id="PIRSF003085">
    <property type="entry name" value="CMAS"/>
    <property type="match status" value="1"/>
</dbReference>